<dbReference type="EMBL" id="CP002626">
    <property type="protein sequence ID" value="AEI96546.1"/>
    <property type="molecule type" value="Genomic_DNA"/>
</dbReference>
<dbReference type="AlphaFoldDB" id="F7ZMK9"/>
<proteinExistence type="inferred from homology"/>
<feature type="domain" description="Glycosyltransferase 2-like" evidence="4">
    <location>
        <begin position="6"/>
        <end position="162"/>
    </location>
</feature>
<organism evidence="5 6">
    <name type="scientific">Roseobacter litoralis (strain ATCC 49566 / DSM 6996 / JCM 21268 / NBRC 15278 / OCh 149)</name>
    <dbReference type="NCBI Taxonomy" id="391595"/>
    <lineage>
        <taxon>Bacteria</taxon>
        <taxon>Pseudomonadati</taxon>
        <taxon>Pseudomonadota</taxon>
        <taxon>Alphaproteobacteria</taxon>
        <taxon>Rhodobacterales</taxon>
        <taxon>Roseobacteraceae</taxon>
        <taxon>Roseobacter</taxon>
    </lineage>
</organism>
<dbReference type="Proteomes" id="UP000001353">
    <property type="component" value="Plasmid pRLO149_63"/>
</dbReference>
<keyword evidence="6" id="KW-1185">Reference proteome</keyword>
<keyword evidence="3 5" id="KW-0808">Transferase</keyword>
<name>F7ZMK9_ROSLO</name>
<dbReference type="PANTHER" id="PTHR43179:SF12">
    <property type="entry name" value="GALACTOFURANOSYLTRANSFERASE GLFT2"/>
    <property type="match status" value="1"/>
</dbReference>
<dbReference type="Gene3D" id="3.90.550.10">
    <property type="entry name" value="Spore Coat Polysaccharide Biosynthesis Protein SpsA, Chain A"/>
    <property type="match status" value="1"/>
</dbReference>
<dbReference type="GO" id="GO:0016757">
    <property type="term" value="F:glycosyltransferase activity"/>
    <property type="evidence" value="ECO:0007669"/>
    <property type="project" value="UniProtKB-KW"/>
</dbReference>
<evidence type="ECO:0000313" key="5">
    <source>
        <dbReference type="EMBL" id="AEI96546.1"/>
    </source>
</evidence>
<sequence>MSDVAIVIPHYNDVTRLLRCLAALIPQAEAYRAEVIVVDNSSSQSLEPLRVSYPGLRIVTEPLKGAAAARNRGARDTTAAYLFFLDADCVPHPDWLETALNIRSTADVVGGRVSVFDETPAPRSGAEAFETVFAFDNRGYVENKGFSVTANLLTRRDVFEDVGEFVPGLSEDFDWCRRATGKGYSLVYDDTLHVSHPTRSDWAALHRKWQRINAESFGLIGTGVVARITWSLRGLAMPVSIVVHSMRILTTSRLHGMRERAAAFATLARLRIQRCGWMLRQALTGRA</sequence>
<reference evidence="5 6" key="1">
    <citation type="journal article" date="2011" name="BMC Genomics">
        <title>Comparative genome analysis and genome-guided physiological analysis of Roseobacter litoralis.</title>
        <authorList>
            <person name="Kalhoefer D."/>
            <person name="Thole S."/>
            <person name="Voget S."/>
            <person name="Lehmann R."/>
            <person name="Liesegang H."/>
            <person name="Wollher A."/>
            <person name="Daniel R."/>
            <person name="Simon M."/>
            <person name="Brinkhoff T."/>
        </authorList>
    </citation>
    <scope>NUCLEOTIDE SEQUENCE [LARGE SCALE GENOMIC DNA]</scope>
    <source>
        <strain evidence="6">ATCC 49566 / DSM 6996 / JCM 21268 / NBRC 15278 / OCh 149</strain>
    </source>
</reference>
<dbReference type="PANTHER" id="PTHR43179">
    <property type="entry name" value="RHAMNOSYLTRANSFERASE WBBL"/>
    <property type="match status" value="1"/>
</dbReference>
<dbReference type="eggNOG" id="COG1216">
    <property type="taxonomic scope" value="Bacteria"/>
</dbReference>
<gene>
    <name evidence="5" type="ordered locus">RLO149_p630380</name>
</gene>
<evidence type="ECO:0000256" key="2">
    <source>
        <dbReference type="ARBA" id="ARBA00022676"/>
    </source>
</evidence>
<protein>
    <submittedName>
        <fullName evidence="5">Glycosyl transferase family 2</fullName>
    </submittedName>
</protein>
<dbReference type="SUPFAM" id="SSF53448">
    <property type="entry name" value="Nucleotide-diphospho-sugar transferases"/>
    <property type="match status" value="1"/>
</dbReference>
<geneLocation type="plasmid" evidence="5 6">
    <name>pRLO149_63</name>
</geneLocation>
<dbReference type="HOGENOM" id="CLU_025996_19_6_5"/>
<keyword evidence="5" id="KW-0614">Plasmid</keyword>
<comment type="similarity">
    <text evidence="1">Belongs to the glycosyltransferase 2 family.</text>
</comment>
<dbReference type="RefSeq" id="WP_013959954.1">
    <property type="nucleotide sequence ID" value="NC_015729.1"/>
</dbReference>
<accession>F7ZMK9</accession>
<dbReference type="InterPro" id="IPR001173">
    <property type="entry name" value="Glyco_trans_2-like"/>
</dbReference>
<evidence type="ECO:0000256" key="1">
    <source>
        <dbReference type="ARBA" id="ARBA00006739"/>
    </source>
</evidence>
<dbReference type="Pfam" id="PF00535">
    <property type="entry name" value="Glycos_transf_2"/>
    <property type="match status" value="1"/>
</dbReference>
<dbReference type="KEGG" id="rli:RLO149_p630380"/>
<dbReference type="OrthoDB" id="6653642at2"/>
<keyword evidence="2" id="KW-0328">Glycosyltransferase</keyword>
<evidence type="ECO:0000313" key="6">
    <source>
        <dbReference type="Proteomes" id="UP000001353"/>
    </source>
</evidence>
<dbReference type="InterPro" id="IPR029044">
    <property type="entry name" value="Nucleotide-diphossugar_trans"/>
</dbReference>
<evidence type="ECO:0000259" key="4">
    <source>
        <dbReference type="Pfam" id="PF00535"/>
    </source>
</evidence>
<evidence type="ECO:0000256" key="3">
    <source>
        <dbReference type="ARBA" id="ARBA00022679"/>
    </source>
</evidence>